<reference evidence="2" key="1">
    <citation type="journal article" date="2020" name="Nature">
        <title>Giant virus diversity and host interactions through global metagenomics.</title>
        <authorList>
            <person name="Schulz F."/>
            <person name="Roux S."/>
            <person name="Paez-Espino D."/>
            <person name="Jungbluth S."/>
            <person name="Walsh D.A."/>
            <person name="Denef V.J."/>
            <person name="McMahon K.D."/>
            <person name="Konstantinidis K.T."/>
            <person name="Eloe-Fadrosh E.A."/>
            <person name="Kyrpides N.C."/>
            <person name="Woyke T."/>
        </authorList>
    </citation>
    <scope>NUCLEOTIDE SEQUENCE</scope>
    <source>
        <strain evidence="2">GVMAG-S-3300012919-55</strain>
    </source>
</reference>
<keyword evidence="1" id="KW-0812">Transmembrane</keyword>
<protein>
    <submittedName>
        <fullName evidence="2">Uncharacterized protein</fullName>
    </submittedName>
</protein>
<feature type="transmembrane region" description="Helical" evidence="1">
    <location>
        <begin position="60"/>
        <end position="80"/>
    </location>
</feature>
<feature type="transmembrane region" description="Helical" evidence="1">
    <location>
        <begin position="168"/>
        <end position="186"/>
    </location>
</feature>
<keyword evidence="1" id="KW-1133">Transmembrane helix</keyword>
<evidence type="ECO:0000256" key="1">
    <source>
        <dbReference type="SAM" id="Phobius"/>
    </source>
</evidence>
<proteinExistence type="predicted"/>
<feature type="transmembrane region" description="Helical" evidence="1">
    <location>
        <begin position="7"/>
        <end position="23"/>
    </location>
</feature>
<organism evidence="2">
    <name type="scientific">viral metagenome</name>
    <dbReference type="NCBI Taxonomy" id="1070528"/>
    <lineage>
        <taxon>unclassified sequences</taxon>
        <taxon>metagenomes</taxon>
        <taxon>organismal metagenomes</taxon>
    </lineage>
</organism>
<evidence type="ECO:0000313" key="2">
    <source>
        <dbReference type="EMBL" id="QHU17871.1"/>
    </source>
</evidence>
<feature type="transmembrane region" description="Helical" evidence="1">
    <location>
        <begin position="92"/>
        <end position="114"/>
    </location>
</feature>
<keyword evidence="1" id="KW-0472">Membrane</keyword>
<accession>A0A6C0KL24</accession>
<dbReference type="EMBL" id="MN740919">
    <property type="protein sequence ID" value="QHU17871.1"/>
    <property type="molecule type" value="Genomic_DNA"/>
</dbReference>
<sequence length="188" mass="22031">MCFSFEISLGTFITSWSISLYLLTKKLTTIQKQSVIFLMIFSSMQLLDAILWYNKMKKNTINYIITSFFIPFFLCAQVYYNIIIRNKFNNLLTMVMLLVLTIYIFIKFNGYSVALCNNKFSSPIWGNHEIKIVEFVAFAILICYPNWKFIFMVCFLLLPIIYFYVGGAYGSLWCAVANVIAIYYLITY</sequence>
<name>A0A6C0KL24_9ZZZZ</name>
<feature type="transmembrane region" description="Helical" evidence="1">
    <location>
        <begin position="135"/>
        <end position="162"/>
    </location>
</feature>
<feature type="transmembrane region" description="Helical" evidence="1">
    <location>
        <begin position="35"/>
        <end position="53"/>
    </location>
</feature>
<dbReference type="AlphaFoldDB" id="A0A6C0KL24"/>